<protein>
    <submittedName>
        <fullName evidence="1">Uncharacterized protein</fullName>
    </submittedName>
</protein>
<accession>J2ICQ4</accession>
<evidence type="ECO:0000313" key="2">
    <source>
        <dbReference type="Proteomes" id="UP000012043"/>
    </source>
</evidence>
<comment type="caution">
    <text evidence="1">The sequence shown here is derived from an EMBL/GenBank/DDBJ whole genome shotgun (WGS) entry which is preliminary data.</text>
</comment>
<reference evidence="1 2" key="1">
    <citation type="journal article" date="2012" name="J. Bacteriol.">
        <title>Genome Sequence of Pectin-Degrading Alishewanella aestuarii Strain B11T, Isolated from Tidal Flat Sediment.</title>
        <authorList>
            <person name="Jung J."/>
            <person name="Choi S."/>
            <person name="Chun J."/>
            <person name="Park W."/>
        </authorList>
    </citation>
    <scope>NUCLEOTIDE SEQUENCE [LARGE SCALE GENOMIC DNA]</scope>
    <source>
        <strain evidence="1 2">B11</strain>
    </source>
</reference>
<dbReference type="Proteomes" id="UP000012043">
    <property type="component" value="Unassembled WGS sequence"/>
</dbReference>
<dbReference type="PATRIC" id="fig|1197174.4.peg.1971"/>
<name>J2ICQ4_9ALTE</name>
<organism evidence="1 2">
    <name type="scientific">Alishewanella aestuarii B11</name>
    <dbReference type="NCBI Taxonomy" id="1197174"/>
    <lineage>
        <taxon>Bacteria</taxon>
        <taxon>Pseudomonadati</taxon>
        <taxon>Pseudomonadota</taxon>
        <taxon>Gammaproteobacteria</taxon>
        <taxon>Alteromonadales</taxon>
        <taxon>Alteromonadaceae</taxon>
        <taxon>Alishewanella</taxon>
    </lineage>
</organism>
<proteinExistence type="predicted"/>
<dbReference type="AlphaFoldDB" id="J2ICQ4"/>
<sequence length="47" mass="5289">MSTGGKKSLQFYATDGKKLTPSSKSCQLMMQIKSVFDRRFLRICGLT</sequence>
<keyword evidence="2" id="KW-1185">Reference proteome</keyword>
<dbReference type="EMBL" id="ALAB01000027">
    <property type="protein sequence ID" value="EJI84912.1"/>
    <property type="molecule type" value="Genomic_DNA"/>
</dbReference>
<gene>
    <name evidence="1" type="ORF">AEST_20140</name>
</gene>
<evidence type="ECO:0000313" key="1">
    <source>
        <dbReference type="EMBL" id="EJI84912.1"/>
    </source>
</evidence>